<name>A0A2G1X9V6_STRCJ</name>
<evidence type="ECO:0000313" key="2">
    <source>
        <dbReference type="EMBL" id="PHQ48024.1"/>
    </source>
</evidence>
<dbReference type="OrthoDB" id="116343at2"/>
<gene>
    <name evidence="2" type="ORF">BLA24_31725</name>
</gene>
<dbReference type="AlphaFoldDB" id="A0A2G1X9V6"/>
<accession>A0A2G1X9V6</accession>
<protein>
    <submittedName>
        <fullName evidence="2">NmrA family transcriptional regulator</fullName>
    </submittedName>
</protein>
<evidence type="ECO:0000313" key="3">
    <source>
        <dbReference type="Proteomes" id="UP000222531"/>
    </source>
</evidence>
<organism evidence="2 3">
    <name type="scientific">Streptomyces cinnamoneus</name>
    <name type="common">Streptoverticillium cinnamoneum</name>
    <dbReference type="NCBI Taxonomy" id="53446"/>
    <lineage>
        <taxon>Bacteria</taxon>
        <taxon>Bacillati</taxon>
        <taxon>Actinomycetota</taxon>
        <taxon>Actinomycetes</taxon>
        <taxon>Kitasatosporales</taxon>
        <taxon>Streptomycetaceae</taxon>
        <taxon>Streptomyces</taxon>
        <taxon>Streptomyces cinnamoneus group</taxon>
    </lineage>
</organism>
<evidence type="ECO:0000259" key="1">
    <source>
        <dbReference type="Pfam" id="PF05368"/>
    </source>
</evidence>
<dbReference type="Proteomes" id="UP000222531">
    <property type="component" value="Unassembled WGS sequence"/>
</dbReference>
<dbReference type="SUPFAM" id="SSF51735">
    <property type="entry name" value="NAD(P)-binding Rossmann-fold domains"/>
    <property type="match status" value="1"/>
</dbReference>
<dbReference type="InterPro" id="IPR008030">
    <property type="entry name" value="NmrA-like"/>
</dbReference>
<comment type="caution">
    <text evidence="2">The sequence shown here is derived from an EMBL/GenBank/DDBJ whole genome shotgun (WGS) entry which is preliminary data.</text>
</comment>
<dbReference type="RefSeq" id="WP_099202544.1">
    <property type="nucleotide sequence ID" value="NZ_JBIRXA010000012.1"/>
</dbReference>
<dbReference type="Pfam" id="PF05368">
    <property type="entry name" value="NmrA"/>
    <property type="match status" value="1"/>
</dbReference>
<dbReference type="InterPro" id="IPR036291">
    <property type="entry name" value="NAD(P)-bd_dom_sf"/>
</dbReference>
<reference evidence="2 3" key="1">
    <citation type="journal article" date="2017" name="Biochemistry">
        <title>Identification of the Biosynthetic Pathway for the Antibiotic Bicyclomycin.</title>
        <authorList>
            <person name="Patteson J."/>
            <person name="Cai W."/>
            <person name="Johnson R.A."/>
            <person name="Santa Maria K."/>
            <person name="Li B."/>
        </authorList>
    </citation>
    <scope>NUCLEOTIDE SEQUENCE [LARGE SCALE GENOMIC DNA]</scope>
    <source>
        <strain evidence="2 3">ATCC 21532</strain>
    </source>
</reference>
<dbReference type="EMBL" id="NHZO01000168">
    <property type="protein sequence ID" value="PHQ48024.1"/>
    <property type="molecule type" value="Genomic_DNA"/>
</dbReference>
<dbReference type="PANTHER" id="PTHR43162">
    <property type="match status" value="1"/>
</dbReference>
<dbReference type="InterPro" id="IPR051604">
    <property type="entry name" value="Ergot_Alk_Oxidoreductase"/>
</dbReference>
<dbReference type="PANTHER" id="PTHR43162:SF1">
    <property type="entry name" value="PRESTALK A DIFFERENTIATION PROTEIN A"/>
    <property type="match status" value="1"/>
</dbReference>
<dbReference type="Gene3D" id="3.40.50.720">
    <property type="entry name" value="NAD(P)-binding Rossmann-like Domain"/>
    <property type="match status" value="1"/>
</dbReference>
<keyword evidence="3" id="KW-1185">Reference proteome</keyword>
<proteinExistence type="predicted"/>
<sequence>MTILVTGSRGRVARALIGLLHDRGHAVRASSREAGDLGLPAGTEVVRCALDDPSTFPAALEGVSSVFLYAEPAHIDAFVEEAAQAGVQHVVLLSSVAALFPDAASHLIGRPHLLVEQALTEAPFTSTFLRPGSFATNTLGWAHSIKATGSVNLPHPAAHSDAVHEADLAEAALAVLTDSALAGAAYELSGPESLTFEEQIDRLAHVTGRAITVNVVSPEEWKQEVSAFMPAPFADTLLDLWRRTEGVPLPVTGAAAVAKLTGHPARSFTTWAEDHAADFTA</sequence>
<feature type="domain" description="NmrA-like" evidence="1">
    <location>
        <begin position="2"/>
        <end position="238"/>
    </location>
</feature>